<sequence>MALKSSTTHALYIWIAFHCIIDIYAVPANDDTFSQALKLIRHTEQPLVLLWGEERPSSLGNFNCWESKFDAYGFQHSVRHLLTTAANEYPPKRWNNQRNHAQVHLTLSGRGNNVLLRVEVTGTPTIRPMIEGSYKVHYADELCAVIGPKEGDSGVCTAWALASSANFMHKKCRTAFVENCASCKKSTENRSS</sequence>
<keyword evidence="1" id="KW-0732">Signal</keyword>
<dbReference type="Gene3D" id="2.40.128.20">
    <property type="match status" value="1"/>
</dbReference>
<dbReference type="EMBL" id="GFPF01002610">
    <property type="protein sequence ID" value="MAA13756.1"/>
    <property type="molecule type" value="Transcribed_RNA"/>
</dbReference>
<feature type="signal peptide" evidence="1">
    <location>
        <begin position="1"/>
        <end position="25"/>
    </location>
</feature>
<organism evidence="2">
    <name type="scientific">Rhipicephalus zambeziensis</name>
    <dbReference type="NCBI Taxonomy" id="60191"/>
    <lineage>
        <taxon>Eukaryota</taxon>
        <taxon>Metazoa</taxon>
        <taxon>Ecdysozoa</taxon>
        <taxon>Arthropoda</taxon>
        <taxon>Chelicerata</taxon>
        <taxon>Arachnida</taxon>
        <taxon>Acari</taxon>
        <taxon>Parasitiformes</taxon>
        <taxon>Ixodida</taxon>
        <taxon>Ixodoidea</taxon>
        <taxon>Ixodidae</taxon>
        <taxon>Rhipicephalinae</taxon>
        <taxon>Rhipicephalus</taxon>
        <taxon>Rhipicephalus</taxon>
    </lineage>
</organism>
<evidence type="ECO:0008006" key="3">
    <source>
        <dbReference type="Google" id="ProtNLM"/>
    </source>
</evidence>
<feature type="chain" id="PRO_5012240066" description="Lipocalin" evidence="1">
    <location>
        <begin position="26"/>
        <end position="192"/>
    </location>
</feature>
<accession>A0A224Y822</accession>
<dbReference type="AlphaFoldDB" id="A0A224Y822"/>
<protein>
    <recommendedName>
        <fullName evidence="3">Lipocalin</fullName>
    </recommendedName>
</protein>
<reference evidence="2" key="1">
    <citation type="journal article" date="2017" name="Parasit. Vectors">
        <title>Sialotranscriptomics of Rhipicephalus zambeziensis reveals intricate expression profiles of secretory proteins and suggests tight temporal transcriptional regulation during blood-feeding.</title>
        <authorList>
            <person name="de Castro M.H."/>
            <person name="de Klerk D."/>
            <person name="Pienaar R."/>
            <person name="Rees D.J.G."/>
            <person name="Mans B.J."/>
        </authorList>
    </citation>
    <scope>NUCLEOTIDE SEQUENCE</scope>
    <source>
        <tissue evidence="2">Salivary glands</tissue>
    </source>
</reference>
<evidence type="ECO:0000313" key="2">
    <source>
        <dbReference type="EMBL" id="MAA13756.1"/>
    </source>
</evidence>
<proteinExistence type="predicted"/>
<name>A0A224Y822_9ACAR</name>
<dbReference type="InterPro" id="IPR012674">
    <property type="entry name" value="Calycin"/>
</dbReference>
<evidence type="ECO:0000256" key="1">
    <source>
        <dbReference type="SAM" id="SignalP"/>
    </source>
</evidence>